<organism evidence="1 2">
    <name type="scientific">Candidatus Seongchinamella marina</name>
    <dbReference type="NCBI Taxonomy" id="2518990"/>
    <lineage>
        <taxon>Bacteria</taxon>
        <taxon>Pseudomonadati</taxon>
        <taxon>Pseudomonadota</taxon>
        <taxon>Gammaproteobacteria</taxon>
        <taxon>Cellvibrionales</taxon>
        <taxon>Halieaceae</taxon>
        <taxon>Seongchinamella</taxon>
    </lineage>
</organism>
<evidence type="ECO:0000313" key="1">
    <source>
        <dbReference type="EMBL" id="MCX2972880.1"/>
    </source>
</evidence>
<accession>A0ABT3SSC5</accession>
<proteinExistence type="predicted"/>
<dbReference type="Proteomes" id="UP001143307">
    <property type="component" value="Unassembled WGS sequence"/>
</dbReference>
<evidence type="ECO:0000313" key="2">
    <source>
        <dbReference type="Proteomes" id="UP001143307"/>
    </source>
</evidence>
<reference evidence="1" key="1">
    <citation type="submission" date="2019-02" db="EMBL/GenBank/DDBJ databases">
        <authorList>
            <person name="Li S.-H."/>
        </authorList>
    </citation>
    <scope>NUCLEOTIDE SEQUENCE</scope>
    <source>
        <strain evidence="1">IMCC8485</strain>
    </source>
</reference>
<comment type="caution">
    <text evidence="1">The sequence shown here is derived from an EMBL/GenBank/DDBJ whole genome shotgun (WGS) entry which is preliminary data.</text>
</comment>
<protein>
    <submittedName>
        <fullName evidence="1">DUF1302 family protein</fullName>
    </submittedName>
</protein>
<keyword evidence="2" id="KW-1185">Reference proteome</keyword>
<sequence>MNPRLGAIGLHIEMEHDDSGKAAICIKHLLILVEGSTMKKKLLAMSVLAAISTQAYAFQFDTSDDWEIRWDNTVKANVMSRVEKQNKNVYEGGRGNSAVGAGLADDADLSVDRSNLGIISTRLDVLSEFDVIWKDDFGFRISGSAWYDHAYKDSDHPSERIQTWASPSVSPGKYSDSAEDLHYLGGEILDAFVFGNWYIGDTSLGVRAGRHTIYWGNSLLATGAIAGVGGAMAPVDFMKALSVPGSEAKELFRPTAKLSTVFQVTDNLTLNAYYSFEHERYRLPETGTYFSPAEGLTEDTEFATFIAGDPLRVGLEGNKDRADSDEWGFNLQYWVDAWSLETSFIYLNYVDKNLHGLHAGFDTGQYAYFAAGQGDPLAAGLLGAWNGGCAVGLLEPCPPNTPDIDPNTGTVVLGQSRWLFKDDIDLYAISLAKEIGGISFGADIVLRQDTGLAPDLTNSFQRFYGAPEGFVGLIEENLPFSYLPGEWDEYDSSNYLGPVGDVWSVVINGIGLLSSGPLWDGGTYIFEATFQMLDKCTEGCSEGASGDVSLLDYRVYEDRVVSTVGGVFKPTWYQIYPGWDLSAIASISYTIDGEKSPFTFGGDEERGSGSLGLELSIDQKWTVDMRYNAFFGPVAAGIGGLLTDRDNVSITAKRTF</sequence>
<dbReference type="InterPro" id="IPR010727">
    <property type="entry name" value="DUF1302"/>
</dbReference>
<gene>
    <name evidence="1" type="ORF">EYC87_04675</name>
</gene>
<dbReference type="EMBL" id="SHNP01000001">
    <property type="protein sequence ID" value="MCX2972880.1"/>
    <property type="molecule type" value="Genomic_DNA"/>
</dbReference>
<dbReference type="Pfam" id="PF06980">
    <property type="entry name" value="DUF1302"/>
    <property type="match status" value="1"/>
</dbReference>
<name>A0ABT3SSC5_9GAMM</name>